<evidence type="ECO:0000256" key="4">
    <source>
        <dbReference type="ARBA" id="ARBA00023203"/>
    </source>
</evidence>
<organism evidence="7 8">
    <name type="scientific">Cercospora beticola</name>
    <name type="common">Sugarbeet leaf spot fungus</name>
    <dbReference type="NCBI Taxonomy" id="122368"/>
    <lineage>
        <taxon>Eukaryota</taxon>
        <taxon>Fungi</taxon>
        <taxon>Dikarya</taxon>
        <taxon>Ascomycota</taxon>
        <taxon>Pezizomycotina</taxon>
        <taxon>Dothideomycetes</taxon>
        <taxon>Dothideomycetidae</taxon>
        <taxon>Mycosphaerellales</taxon>
        <taxon>Mycosphaerellaceae</taxon>
        <taxon>Cercospora</taxon>
    </lineage>
</organism>
<dbReference type="Proteomes" id="UP001302367">
    <property type="component" value="Chromosome 7"/>
</dbReference>
<evidence type="ECO:0000256" key="3">
    <source>
        <dbReference type="ARBA" id="ARBA00015630"/>
    </source>
</evidence>
<dbReference type="InterPro" id="IPR002108">
    <property type="entry name" value="ADF-H"/>
</dbReference>
<dbReference type="CDD" id="cd11286">
    <property type="entry name" value="ADF_cofilin_like"/>
    <property type="match status" value="1"/>
</dbReference>
<feature type="domain" description="ADF-H" evidence="6">
    <location>
        <begin position="82"/>
        <end position="230"/>
    </location>
</feature>
<comment type="similarity">
    <text evidence="2">Belongs to the actin-binding proteins ADF family.</text>
</comment>
<keyword evidence="8" id="KW-1185">Reference proteome</keyword>
<evidence type="ECO:0000259" key="6">
    <source>
        <dbReference type="PROSITE" id="PS51263"/>
    </source>
</evidence>
<keyword evidence="4" id="KW-0009">Actin-binding</keyword>
<evidence type="ECO:0000256" key="1">
    <source>
        <dbReference type="ARBA" id="ARBA00004109"/>
    </source>
</evidence>
<dbReference type="RefSeq" id="XP_065459422.1">
    <property type="nucleotide sequence ID" value="XM_065603350.1"/>
</dbReference>
<dbReference type="PROSITE" id="PS51263">
    <property type="entry name" value="ADF_H"/>
    <property type="match status" value="1"/>
</dbReference>
<evidence type="ECO:0000256" key="5">
    <source>
        <dbReference type="ARBA" id="ARBA00032427"/>
    </source>
</evidence>
<proteinExistence type="inferred from homology"/>
<dbReference type="SUPFAM" id="SSF55753">
    <property type="entry name" value="Actin depolymerizing proteins"/>
    <property type="match status" value="1"/>
</dbReference>
<dbReference type="Pfam" id="PF00241">
    <property type="entry name" value="Cofilin_ADF"/>
    <property type="match status" value="1"/>
</dbReference>
<accession>A0ABZ0P3D5</accession>
<dbReference type="InterPro" id="IPR029006">
    <property type="entry name" value="ADF-H/Gelsolin-like_dom_sf"/>
</dbReference>
<evidence type="ECO:0000256" key="2">
    <source>
        <dbReference type="ARBA" id="ARBA00006844"/>
    </source>
</evidence>
<dbReference type="InterPro" id="IPR017904">
    <property type="entry name" value="ADF/Cofilin"/>
</dbReference>
<dbReference type="PANTHER" id="PTHR11913">
    <property type="entry name" value="COFILIN-RELATED"/>
    <property type="match status" value="1"/>
</dbReference>
<evidence type="ECO:0000313" key="8">
    <source>
        <dbReference type="Proteomes" id="UP001302367"/>
    </source>
</evidence>
<dbReference type="Gene3D" id="3.40.20.10">
    <property type="entry name" value="Severin"/>
    <property type="match status" value="1"/>
</dbReference>
<gene>
    <name evidence="7" type="ORF">RHO25_011025</name>
</gene>
<sequence>MALRWRGQHVKVVWRSLCCPTTHNKPRQVVSTALLPYTRLLHPPHPHPLRQFTAAHICHCCCLSDDLPISLGIVPTPNLTPQTCVSVAPECITAFNELKLGKSTKWIIFKISDDWKEIVVEETSSDPDYSKFREKLVSAQSKSKRGADAPLGIGGRYAVFDVQYEAPGGAGTRNKITFIAWVPDDAPQYPRMMYSSSKDALKRALNGIAADVQANDADDIEYDTIVEKVSKGGR</sequence>
<dbReference type="GeneID" id="35433124"/>
<name>A0ABZ0P3D5_CERBT</name>
<dbReference type="SMART" id="SM00102">
    <property type="entry name" value="ADF"/>
    <property type="match status" value="1"/>
</dbReference>
<protein>
    <recommendedName>
        <fullName evidence="3">Cofilin</fullName>
    </recommendedName>
    <alternativeName>
        <fullName evidence="5">Actin-depolymerizing factor 1</fullName>
    </alternativeName>
</protein>
<comment type="subcellular location">
    <subcellularLocation>
        <location evidence="1">Nucleus matrix</location>
    </subcellularLocation>
</comment>
<evidence type="ECO:0000313" key="7">
    <source>
        <dbReference type="EMBL" id="WPB06368.1"/>
    </source>
</evidence>
<dbReference type="EMBL" id="CP134190">
    <property type="protein sequence ID" value="WPB06368.1"/>
    <property type="molecule type" value="Genomic_DNA"/>
</dbReference>
<reference evidence="7 8" key="1">
    <citation type="submission" date="2023-09" db="EMBL/GenBank/DDBJ databases">
        <title>Complete-Gapless Cercospora beticola genome.</title>
        <authorList>
            <person name="Wyatt N.A."/>
            <person name="Spanner R.E."/>
            <person name="Bolton M.D."/>
        </authorList>
    </citation>
    <scope>NUCLEOTIDE SEQUENCE [LARGE SCALE GENOMIC DNA]</scope>
    <source>
        <strain evidence="7">Cb09-40</strain>
    </source>
</reference>